<dbReference type="STRING" id="546871.SAMN04488543_0195"/>
<reference evidence="7 8" key="1">
    <citation type="submission" date="2016-10" db="EMBL/GenBank/DDBJ databases">
        <authorList>
            <person name="de Groot N.N."/>
        </authorList>
    </citation>
    <scope>NUCLEOTIDE SEQUENCE [LARGE SCALE GENOMIC DNA]</scope>
    <source>
        <strain evidence="7 8">DSM 21741</strain>
    </source>
</reference>
<dbReference type="Gene3D" id="1.20.1250.20">
    <property type="entry name" value="MFS general substrate transporter like domains"/>
    <property type="match status" value="2"/>
</dbReference>
<feature type="transmembrane region" description="Helical" evidence="5">
    <location>
        <begin position="104"/>
        <end position="124"/>
    </location>
</feature>
<sequence>MATTLSRRLRVGYASGGVATGSFGTVPGLLLLPYLTDALGVGALLAGAVVFLPKALDVLLNPVTGRLSDRLAGRHGRRPFLLVGGLGLAVGFVLLFSGPPAPEAVAVAWVVVAFALCAVAYSAFQVPFVALPAELTDDPHERTVLLTWRVAVLAVAILVSGASAPAIRDAVGGTAGYRAMAVAVGLLIALGALGAWAGTRSAAGSVVPAPPGGLGRHLRLALGVHDFRVLLATFVLQALAIGCMLAAVDYLAREVLARPGASAVLFACFVGPALLVTPLWGRLADRAGKKRGYQLASALLGLAAAGAVLAGRVPVGVVFALAAVAGVGYAGCQLFPMAMLPDTAADDARRTGENRVGVLTGVWTAGETLGLALGPAVLALLLAVGGYVSTRGDDVGQPPGALTAITLGFSLVPAVLVAVSLLTLRGHGRDAVPSPAPTPSLEEPR</sequence>
<keyword evidence="2 5" id="KW-0812">Transmembrane</keyword>
<dbReference type="GO" id="GO:0008643">
    <property type="term" value="P:carbohydrate transport"/>
    <property type="evidence" value="ECO:0007669"/>
    <property type="project" value="InterPro"/>
</dbReference>
<evidence type="ECO:0000256" key="1">
    <source>
        <dbReference type="ARBA" id="ARBA00004651"/>
    </source>
</evidence>
<feature type="transmembrane region" description="Helical" evidence="5">
    <location>
        <begin position="229"/>
        <end position="248"/>
    </location>
</feature>
<keyword evidence="3 5" id="KW-1133">Transmembrane helix</keyword>
<dbReference type="PANTHER" id="PTHR11328:SF24">
    <property type="entry name" value="MAJOR FACILITATOR SUPERFAMILY (MFS) PROFILE DOMAIN-CONTAINING PROTEIN"/>
    <property type="match status" value="1"/>
</dbReference>
<dbReference type="AlphaFoldDB" id="A0A1H1LBT6"/>
<evidence type="ECO:0000313" key="7">
    <source>
        <dbReference type="EMBL" id="SDR71966.1"/>
    </source>
</evidence>
<dbReference type="GO" id="GO:0015293">
    <property type="term" value="F:symporter activity"/>
    <property type="evidence" value="ECO:0007669"/>
    <property type="project" value="InterPro"/>
</dbReference>
<dbReference type="InterPro" id="IPR020846">
    <property type="entry name" value="MFS_dom"/>
</dbReference>
<feature type="transmembrane region" description="Helical" evidence="5">
    <location>
        <begin position="361"/>
        <end position="388"/>
    </location>
</feature>
<keyword evidence="4 5" id="KW-0472">Membrane</keyword>
<feature type="transmembrane region" description="Helical" evidence="5">
    <location>
        <begin position="80"/>
        <end position="98"/>
    </location>
</feature>
<comment type="subcellular location">
    <subcellularLocation>
        <location evidence="1">Cell membrane</location>
        <topology evidence="1">Multi-pass membrane protein</topology>
    </subcellularLocation>
</comment>
<keyword evidence="8" id="KW-1185">Reference proteome</keyword>
<dbReference type="InterPro" id="IPR036259">
    <property type="entry name" value="MFS_trans_sf"/>
</dbReference>
<feature type="transmembrane region" description="Helical" evidence="5">
    <location>
        <begin position="145"/>
        <end position="167"/>
    </location>
</feature>
<feature type="transmembrane region" description="Helical" evidence="5">
    <location>
        <begin position="260"/>
        <end position="280"/>
    </location>
</feature>
<name>A0A1H1LBT6_9ACTN</name>
<evidence type="ECO:0000313" key="8">
    <source>
        <dbReference type="Proteomes" id="UP000199092"/>
    </source>
</evidence>
<feature type="transmembrane region" description="Helical" evidence="5">
    <location>
        <begin position="292"/>
        <end position="311"/>
    </location>
</feature>
<dbReference type="EMBL" id="LT629749">
    <property type="protein sequence ID" value="SDR71966.1"/>
    <property type="molecule type" value="Genomic_DNA"/>
</dbReference>
<dbReference type="InterPro" id="IPR039672">
    <property type="entry name" value="MFS_2"/>
</dbReference>
<protein>
    <submittedName>
        <fullName evidence="7">Na+/melibiose symporter</fullName>
    </submittedName>
</protein>
<evidence type="ECO:0000259" key="6">
    <source>
        <dbReference type="PROSITE" id="PS50850"/>
    </source>
</evidence>
<evidence type="ECO:0000256" key="3">
    <source>
        <dbReference type="ARBA" id="ARBA00022989"/>
    </source>
</evidence>
<dbReference type="Proteomes" id="UP000199092">
    <property type="component" value="Chromosome I"/>
</dbReference>
<feature type="transmembrane region" description="Helical" evidence="5">
    <location>
        <begin position="38"/>
        <end position="60"/>
    </location>
</feature>
<gene>
    <name evidence="7" type="ORF">SAMN04488543_0195</name>
</gene>
<organism evidence="7 8">
    <name type="scientific">Friedmanniella luteola</name>
    <dbReference type="NCBI Taxonomy" id="546871"/>
    <lineage>
        <taxon>Bacteria</taxon>
        <taxon>Bacillati</taxon>
        <taxon>Actinomycetota</taxon>
        <taxon>Actinomycetes</taxon>
        <taxon>Propionibacteriales</taxon>
        <taxon>Nocardioidaceae</taxon>
        <taxon>Friedmanniella</taxon>
    </lineage>
</organism>
<proteinExistence type="predicted"/>
<dbReference type="PANTHER" id="PTHR11328">
    <property type="entry name" value="MAJOR FACILITATOR SUPERFAMILY DOMAIN-CONTAINING PROTEIN"/>
    <property type="match status" value="1"/>
</dbReference>
<feature type="transmembrane region" description="Helical" evidence="5">
    <location>
        <begin position="179"/>
        <end position="198"/>
    </location>
</feature>
<evidence type="ECO:0000256" key="5">
    <source>
        <dbReference type="SAM" id="Phobius"/>
    </source>
</evidence>
<dbReference type="Pfam" id="PF13347">
    <property type="entry name" value="MFS_2"/>
    <property type="match status" value="1"/>
</dbReference>
<feature type="transmembrane region" description="Helical" evidence="5">
    <location>
        <begin position="12"/>
        <end position="32"/>
    </location>
</feature>
<feature type="transmembrane region" description="Helical" evidence="5">
    <location>
        <begin position="400"/>
        <end position="424"/>
    </location>
</feature>
<accession>A0A1H1LBT6</accession>
<evidence type="ECO:0000256" key="4">
    <source>
        <dbReference type="ARBA" id="ARBA00023136"/>
    </source>
</evidence>
<dbReference type="PROSITE" id="PS50850">
    <property type="entry name" value="MFS"/>
    <property type="match status" value="1"/>
</dbReference>
<dbReference type="SUPFAM" id="SSF103473">
    <property type="entry name" value="MFS general substrate transporter"/>
    <property type="match status" value="1"/>
</dbReference>
<dbReference type="GO" id="GO:0005886">
    <property type="term" value="C:plasma membrane"/>
    <property type="evidence" value="ECO:0007669"/>
    <property type="project" value="UniProtKB-SubCell"/>
</dbReference>
<evidence type="ECO:0000256" key="2">
    <source>
        <dbReference type="ARBA" id="ARBA00022692"/>
    </source>
</evidence>
<feature type="domain" description="Major facilitator superfamily (MFS) profile" evidence="6">
    <location>
        <begin position="226"/>
        <end position="445"/>
    </location>
</feature>
<feature type="transmembrane region" description="Helical" evidence="5">
    <location>
        <begin position="317"/>
        <end position="340"/>
    </location>
</feature>